<dbReference type="SMART" id="SM00220">
    <property type="entry name" value="S_TKc"/>
    <property type="match status" value="1"/>
</dbReference>
<dbReference type="Proteomes" id="UP000241769">
    <property type="component" value="Unassembled WGS sequence"/>
</dbReference>
<dbReference type="Gene3D" id="3.30.200.20">
    <property type="entry name" value="Phosphorylase Kinase, domain 1"/>
    <property type="match status" value="1"/>
</dbReference>
<dbReference type="GO" id="GO:0005737">
    <property type="term" value="C:cytoplasm"/>
    <property type="evidence" value="ECO:0007669"/>
    <property type="project" value="TreeGrafter"/>
</dbReference>
<protein>
    <recommendedName>
        <fullName evidence="1">Protein kinase domain-containing protein</fullName>
    </recommendedName>
</protein>
<dbReference type="GO" id="GO:0000278">
    <property type="term" value="P:mitotic cell cycle"/>
    <property type="evidence" value="ECO:0007669"/>
    <property type="project" value="TreeGrafter"/>
</dbReference>
<dbReference type="Gene3D" id="1.10.510.10">
    <property type="entry name" value="Transferase(Phosphotransferase) domain 1"/>
    <property type="match status" value="1"/>
</dbReference>
<organism evidence="2 3">
    <name type="scientific">Planoprotostelium fungivorum</name>
    <dbReference type="NCBI Taxonomy" id="1890364"/>
    <lineage>
        <taxon>Eukaryota</taxon>
        <taxon>Amoebozoa</taxon>
        <taxon>Evosea</taxon>
        <taxon>Variosea</taxon>
        <taxon>Cavosteliida</taxon>
        <taxon>Cavosteliaceae</taxon>
        <taxon>Planoprotostelium</taxon>
    </lineage>
</organism>
<dbReference type="PANTHER" id="PTHR24419">
    <property type="entry name" value="INTERLEUKIN-1 RECEPTOR-ASSOCIATED KINASE"/>
    <property type="match status" value="1"/>
</dbReference>
<sequence length="506" mass="57497">MHKRTYALCGGLAFVGNAKTTPRIETCKRIEGAPIVESDGRLMHLKPHILDTTIESEGPISFYEESSLDIALDTSVDESEEEISLDTSFTDTTSAFEDSFTEEEIKDTPNRSIIKPKLFVDGKSPFRTPISRPKATPSPLSRLLSPFKGLTPIRKTTKNMRRTSISEWTKTPSKLGVNGQDAISGGRYVPTIDVDMKSGKHGSVFFVETPTNKSKYAVKMQEVAKPGNRDERAYRELSILQELSTLDCDGFVGINDWWKIRDEKPEKRRGKENGDPQQMYIVMQRGDASWSDLKNTFTTNQIRDLLFQLLFSLDLAQEKYKFSHNDLHAGNILIRSTDRVQKYKKGKEEWRTNGPTAIICDFGLGYLERKKQTPGGEVTERIGRPPAHMQGDVDSLRHIFCTTKPVDAKDQTAETKKLIKSLREKLGSELPPPPGELLKHPYFEPLKFISEFAIKRKPSTLQRSRDQWKGCSEHPRQRKVAAIKDFSCNLASRQQHKHRLQTVIER</sequence>
<accession>A0A2P6NGN1</accession>
<keyword evidence="3" id="KW-1185">Reference proteome</keyword>
<dbReference type="GO" id="GO:0005634">
    <property type="term" value="C:nucleus"/>
    <property type="evidence" value="ECO:0007669"/>
    <property type="project" value="TreeGrafter"/>
</dbReference>
<dbReference type="GO" id="GO:0035556">
    <property type="term" value="P:intracellular signal transduction"/>
    <property type="evidence" value="ECO:0007669"/>
    <property type="project" value="TreeGrafter"/>
</dbReference>
<dbReference type="EMBL" id="MDYQ01000089">
    <property type="protein sequence ID" value="PRP83115.1"/>
    <property type="molecule type" value="Genomic_DNA"/>
</dbReference>
<name>A0A2P6NGN1_9EUKA</name>
<feature type="domain" description="Protein kinase" evidence="1">
    <location>
        <begin position="190"/>
        <end position="506"/>
    </location>
</feature>
<evidence type="ECO:0000313" key="2">
    <source>
        <dbReference type="EMBL" id="PRP83115.1"/>
    </source>
</evidence>
<dbReference type="SUPFAM" id="SSF56112">
    <property type="entry name" value="Protein kinase-like (PK-like)"/>
    <property type="match status" value="1"/>
</dbReference>
<dbReference type="InterPro" id="IPR000719">
    <property type="entry name" value="Prot_kinase_dom"/>
</dbReference>
<dbReference type="PANTHER" id="PTHR24419:SF18">
    <property type="entry name" value="SERINE_THREONINE-PROTEIN KINASE HASPIN"/>
    <property type="match status" value="1"/>
</dbReference>
<dbReference type="InterPro" id="IPR011009">
    <property type="entry name" value="Kinase-like_dom_sf"/>
</dbReference>
<dbReference type="GO" id="GO:0072354">
    <property type="term" value="F:histone H3T3 kinase activity"/>
    <property type="evidence" value="ECO:0007669"/>
    <property type="project" value="TreeGrafter"/>
</dbReference>
<dbReference type="AlphaFoldDB" id="A0A2P6NGN1"/>
<dbReference type="PROSITE" id="PS50011">
    <property type="entry name" value="PROTEIN_KINASE_DOM"/>
    <property type="match status" value="1"/>
</dbReference>
<evidence type="ECO:0000313" key="3">
    <source>
        <dbReference type="Proteomes" id="UP000241769"/>
    </source>
</evidence>
<dbReference type="InParanoid" id="A0A2P6NGN1"/>
<dbReference type="GO" id="GO:0005524">
    <property type="term" value="F:ATP binding"/>
    <property type="evidence" value="ECO:0007669"/>
    <property type="project" value="InterPro"/>
</dbReference>
<evidence type="ECO:0000259" key="1">
    <source>
        <dbReference type="PROSITE" id="PS50011"/>
    </source>
</evidence>
<comment type="caution">
    <text evidence="2">The sequence shown here is derived from an EMBL/GenBank/DDBJ whole genome shotgun (WGS) entry which is preliminary data.</text>
</comment>
<gene>
    <name evidence="2" type="ORF">PROFUN_09794</name>
</gene>
<dbReference type="Pfam" id="PF00069">
    <property type="entry name" value="Pkinase"/>
    <property type="match status" value="1"/>
</dbReference>
<reference evidence="2 3" key="1">
    <citation type="journal article" date="2018" name="Genome Biol. Evol.">
        <title>Multiple Roots of Fruiting Body Formation in Amoebozoa.</title>
        <authorList>
            <person name="Hillmann F."/>
            <person name="Forbes G."/>
            <person name="Novohradska S."/>
            <person name="Ferling I."/>
            <person name="Riege K."/>
            <person name="Groth M."/>
            <person name="Westermann M."/>
            <person name="Marz M."/>
            <person name="Spaller T."/>
            <person name="Winckler T."/>
            <person name="Schaap P."/>
            <person name="Glockner G."/>
        </authorList>
    </citation>
    <scope>NUCLEOTIDE SEQUENCE [LARGE SCALE GENOMIC DNA]</scope>
    <source>
        <strain evidence="2 3">Jena</strain>
    </source>
</reference>
<proteinExistence type="predicted"/>